<dbReference type="GO" id="GO:0003824">
    <property type="term" value="F:catalytic activity"/>
    <property type="evidence" value="ECO:0007669"/>
    <property type="project" value="InterPro"/>
</dbReference>
<dbReference type="SUPFAM" id="SSF101262">
    <property type="entry name" value="Methenyltetrahydrofolate cyclohydrolase-like"/>
    <property type="match status" value="1"/>
</dbReference>
<dbReference type="OrthoDB" id="9904832at2"/>
<reference evidence="2 3" key="1">
    <citation type="submission" date="2018-12" db="EMBL/GenBank/DDBJ databases">
        <title>Amycolatopsis eburnea sp. nov. actinomycete associate with arbuscular mycorrhiza fungal spore.</title>
        <authorList>
            <person name="Lumyong S."/>
            <person name="Chaiya L."/>
        </authorList>
    </citation>
    <scope>NUCLEOTIDE SEQUENCE [LARGE SCALE GENOMIC DNA]</scope>
    <source>
        <strain evidence="2 3">GLM-1</strain>
    </source>
</reference>
<evidence type="ECO:0000259" key="1">
    <source>
        <dbReference type="Pfam" id="PF04961"/>
    </source>
</evidence>
<evidence type="ECO:0000313" key="3">
    <source>
        <dbReference type="Proteomes" id="UP000267081"/>
    </source>
</evidence>
<comment type="caution">
    <text evidence="2">The sequence shown here is derived from an EMBL/GenBank/DDBJ whole genome shotgun (WGS) entry which is preliminary data.</text>
</comment>
<proteinExistence type="predicted"/>
<dbReference type="InterPro" id="IPR036178">
    <property type="entry name" value="Formintransfe-cycloase-like_sf"/>
</dbReference>
<keyword evidence="3" id="KW-1185">Reference proteome</keyword>
<dbReference type="Pfam" id="PF04961">
    <property type="entry name" value="FTCD_C"/>
    <property type="match status" value="1"/>
</dbReference>
<dbReference type="Proteomes" id="UP000267081">
    <property type="component" value="Unassembled WGS sequence"/>
</dbReference>
<dbReference type="AlphaFoldDB" id="A0A3R9EN88"/>
<dbReference type="RefSeq" id="WP_125313170.1">
    <property type="nucleotide sequence ID" value="NZ_RSEC01000058.1"/>
</dbReference>
<dbReference type="Gene3D" id="1.20.120.680">
    <property type="entry name" value="Formiminotetrahydrofolate cyclodeaminase monomer, up-and-down helical bundle"/>
    <property type="match status" value="1"/>
</dbReference>
<accession>A0A3R9EN88</accession>
<sequence length="159" mass="16343">MRDQIMSDYLKTLASEASPGGGATAALQVAQAAALLSAETLSMHALRLAEKEAHAFRTLNRAHRLPPGETRDRALADARRRACEPAAEVITAAAAVLDLAERVPPDALSATDLAAVAEAARAAATTAGVSVEVHSGTADPRVAGLRDRATRLTASVVTG</sequence>
<dbReference type="EMBL" id="RSEC01000058">
    <property type="protein sequence ID" value="RSD13894.1"/>
    <property type="molecule type" value="Genomic_DNA"/>
</dbReference>
<feature type="domain" description="Cyclodeaminase/cyclohydrolase" evidence="1">
    <location>
        <begin position="37"/>
        <end position="133"/>
    </location>
</feature>
<protein>
    <submittedName>
        <fullName evidence="2">Formimidoyltetrahydrofolate cyclodeaminase</fullName>
    </submittedName>
</protein>
<organism evidence="2 3">
    <name type="scientific">Amycolatopsis eburnea</name>
    <dbReference type="NCBI Taxonomy" id="2267691"/>
    <lineage>
        <taxon>Bacteria</taxon>
        <taxon>Bacillati</taxon>
        <taxon>Actinomycetota</taxon>
        <taxon>Actinomycetes</taxon>
        <taxon>Pseudonocardiales</taxon>
        <taxon>Pseudonocardiaceae</taxon>
        <taxon>Amycolatopsis</taxon>
    </lineage>
</organism>
<dbReference type="InterPro" id="IPR007044">
    <property type="entry name" value="Cyclodeamin/CycHdrlase"/>
</dbReference>
<name>A0A3R9EN88_9PSEU</name>
<gene>
    <name evidence="2" type="ORF">EIY87_29930</name>
</gene>
<evidence type="ECO:0000313" key="2">
    <source>
        <dbReference type="EMBL" id="RSD13894.1"/>
    </source>
</evidence>